<comment type="caution">
    <text evidence="1">The sequence shown here is derived from an EMBL/GenBank/DDBJ whole genome shotgun (WGS) entry which is preliminary data.</text>
</comment>
<evidence type="ECO:0000313" key="1">
    <source>
        <dbReference type="EMBL" id="KAJ8108616.1"/>
    </source>
</evidence>
<accession>A0ACC2I1H9</accession>
<dbReference type="EMBL" id="JAPHNI010000723">
    <property type="protein sequence ID" value="KAJ8108616.1"/>
    <property type="molecule type" value="Genomic_DNA"/>
</dbReference>
<reference evidence="1" key="1">
    <citation type="submission" date="2022-11" db="EMBL/GenBank/DDBJ databases">
        <title>Genome Sequence of Boeremia exigua.</title>
        <authorList>
            <person name="Buettner E."/>
        </authorList>
    </citation>
    <scope>NUCLEOTIDE SEQUENCE</scope>
    <source>
        <strain evidence="1">CU02</strain>
    </source>
</reference>
<gene>
    <name evidence="1" type="ORF">OPT61_g8050</name>
</gene>
<keyword evidence="2" id="KW-1185">Reference proteome</keyword>
<organism evidence="1 2">
    <name type="scientific">Boeremia exigua</name>
    <dbReference type="NCBI Taxonomy" id="749465"/>
    <lineage>
        <taxon>Eukaryota</taxon>
        <taxon>Fungi</taxon>
        <taxon>Dikarya</taxon>
        <taxon>Ascomycota</taxon>
        <taxon>Pezizomycotina</taxon>
        <taxon>Dothideomycetes</taxon>
        <taxon>Pleosporomycetidae</taxon>
        <taxon>Pleosporales</taxon>
        <taxon>Pleosporineae</taxon>
        <taxon>Didymellaceae</taxon>
        <taxon>Boeremia</taxon>
    </lineage>
</organism>
<evidence type="ECO:0000313" key="2">
    <source>
        <dbReference type="Proteomes" id="UP001153331"/>
    </source>
</evidence>
<sequence>MSVMQQAPPGAYFDAKPSGPPHYTTVPQQLPTQSPVPQNGYPQSLPQTYGPPQPQISPQGQFQQQPFQPCPPTMQSYAGPPNMTPQQVQQVQQVIQNMPPEKLQMMQQQLLTSPQSPPSGQFQSPPPPYQSPPPPLQTPSYTTTAPSGLFGSKHSPSPSHSGPKDAQQSDKVKRFFGDTLFGRVARSSVSTATSFAKMPLSLSPWGDNNPVTLPNVRYRDAVLFTTFAFVGGPLVEGAADGVTSAFGADSFVAELVNSGAGAIAASTVLKYSVFQIVEQAIDKGILEHMLPEEEKMLVTTEVKSLQIGVKHKLMGVDADLRFVGVRPARNIQAIEKGWFCPYLFASARTPSIPRANDFAIAQCFGPFLGGDYLLAHKLLSESTHTLSLCDPSPTTDIGTNRLLILFTALSPYRANMWSTSRRPGCGTLIFHLLSGCPALVLPVTASAPLLAWSPWTLAQMRAYQAAAPGGAASDGYAPEVQHEQICEFLDQVIAVIFSQYIKAEQRVTVSLLGHLHLGLVALVVLAADSRQEIDEEAEDVPRVDERDDPFEYSGYVVVAVQLGYAEYNAKADFWVSGKLDPERDAQDGVLAVVDSQSLIFPADKDRADNVPPYEYHEAGIVSLAVVLVVVDGEEDQANSTNNRSNSTDQRVKLLPHRCVGRELASMAQVALEDQGKIEGDNGNGRHGDEHGLEILSTDITYERDRSSAFHCSHIELKMGTTQTDATNMVVDVKCLLWVGGDHTGQECPLPTIDRSATLVTKQSVSTRIHVLRSARPAQRRLPLETANSTSPRSEVGHQPFILEVGKNGRQIGRNSLLDFAASPHPSAIVGVTDPVFGRSPKAMSSKVATQRLRSTALSCALSSGALQFPGRNNICAGAKCASDRDHLASQHVQRAGANVFFSGRRVPTEELAKILQSPLYIDTLGPSSIEICNLSGNCWLNASLTLRKPGSGPEPRAVVQDRHLGSSSQPRTRNVDAPSFKFSSLPSLLFATIRSPLCDMHGLVIDRVGRRSKGSVQSTSHHNRLSKPRTNTNSKSASPFVNDEITHPDSPLCADLNAKTRQQTRETFSPISKEAGSSIWSDQDLYDIDAAAEERGRPSIAVSRSNSRTHSRSGSAFRSFVRSRRSSIANLRESKVSLVSTTQSDIEAAIRLLQEVKKNASPEELVALREALERPTESSAVVLEQEFDRSSPNIGSALTRRKSLVQTPGVATRTSPIESKRRTWSSWKAPPMRPGDAARWAIHRHRPSPTDRLVALDLADTTEAQTPGELNYSPLVGYRPGTLMVVNGAPSPAVDTANLERFAEATARNDYFSAIGPAPSPLATKSERRQRSMSASGVHDSKTMGIPDSAGEEKIPITYIKPSIKPRKRPQSIAVSIRHVPQSADTLAKDYQAYIPYSPFENQTVFQNTWKDQEPTTDELFIEDSQPQASPSHLVELSATITDVNELSPPSTARSTRTFEMPKRQTPRPSPRTSDSGYSSIGSSSGSFRTVNDEQQHQHPRALRVAVPTSDAPYARHRASRRQTMSVELPAHTDFATRFEQSLLATVPTHAHGRTLSLEIPRGVSELPSMDHVLAPSTPRSMTSVTSEKTVPRQTRRLQKRRPSQAQPPVVQTALPSREVIPEVPDDVRVQFARRLSITPAMGYLTHTYPSKDHVTAAESVTSFDQISPVSSPIQLEPDRTPESTTRSRRRSMSFFRRRSTTGKREKDEEEEIPSPKVLDFGTIATTLGASPYDPSMFGSLQPKEMVEHPTHPHQLGQVRSHSRTRSALSMSSDTAVEFARMHSKDRALPEPEMPEMPQHRKPRRKPKMEIGEAKQLRRRTQTLYTDNAPPMPSIDHAKYAAPLSARPRLESEETPMANQSRVRANSRPLSPLRPNHTRPPSAHRNVDWEHKPNWEQHALQWSQRRKSIGDALRPRPVVEATENVAPAPRGRPLPFTPQELANMGQYSGGLNYEHEGRGQIGGYAGTRQLHSYTVPKSMHYKQSYGVDLTDVNSCFGVHVGDVELFSCWCWRVEKCLAASAARRGSMHMQASIVDVTAAKAYQRAGCGSRHKGMAPSALTPPPEEYAAVLNHKQYFHDCPLGSVDNHGASISKQLIGAALKSRVEAIDHDICDVGDEDTFFVADLGEVYRQHLRWKKNLARVKPHYAVKCNPDPQVLRLMTELGLGFDCASKNEIETVLKLGVDPSRIIYAQPCKTKSYVRYAATAGVKQMTFDNADELYKTKQLFPNAELFLRIITDDTASLCRLSQKFGAAMDQTGELLELAKKLELNVVGVAFHVGSGASDPKAFIKAVQDARFVFNQAAALGFNMHTLDVGGGFTGDATFEPMAAVLSASLDEYFPPHIRVIGEPGRYYVSTAFTIACHVIARRSVPDATLGTTNYMLYLNDGVYGNFSSIIFDHQHPVAKVLKSGNDVLYDVRRSGYDTPSQVEYSIWGPTCDGIDIISSSSTFPELLDVGDWLYFEDMGAYTKCSATRFNGFTDSHDVVYVCSEPGAQALMGF</sequence>
<proteinExistence type="predicted"/>
<dbReference type="Proteomes" id="UP001153331">
    <property type="component" value="Unassembled WGS sequence"/>
</dbReference>
<name>A0ACC2I1H9_9PLEO</name>
<protein>
    <submittedName>
        <fullName evidence="1">Uncharacterized protein</fullName>
    </submittedName>
</protein>